<dbReference type="KEGG" id="ahel:Q31a_03420"/>
<feature type="region of interest" description="Disordered" evidence="1">
    <location>
        <begin position="166"/>
        <end position="201"/>
    </location>
</feature>
<dbReference type="RefSeq" id="WP_145073010.1">
    <property type="nucleotide sequence ID" value="NZ_CP036298.1"/>
</dbReference>
<keyword evidence="2" id="KW-0472">Membrane</keyword>
<evidence type="ECO:0000259" key="3">
    <source>
        <dbReference type="Pfam" id="PF20382"/>
    </source>
</evidence>
<keyword evidence="5" id="KW-1185">Reference proteome</keyword>
<evidence type="ECO:0000256" key="2">
    <source>
        <dbReference type="SAM" id="Phobius"/>
    </source>
</evidence>
<evidence type="ECO:0000313" key="4">
    <source>
        <dbReference type="EMBL" id="QDV22063.1"/>
    </source>
</evidence>
<proteinExistence type="predicted"/>
<dbReference type="Proteomes" id="UP000318017">
    <property type="component" value="Chromosome"/>
</dbReference>
<evidence type="ECO:0000256" key="1">
    <source>
        <dbReference type="SAM" id="MobiDB-lite"/>
    </source>
</evidence>
<name>A0A518G0D6_9BACT</name>
<dbReference type="EMBL" id="CP036298">
    <property type="protein sequence ID" value="QDV22063.1"/>
    <property type="molecule type" value="Genomic_DNA"/>
</dbReference>
<feature type="transmembrane region" description="Helical" evidence="2">
    <location>
        <begin position="52"/>
        <end position="75"/>
    </location>
</feature>
<evidence type="ECO:0000313" key="5">
    <source>
        <dbReference type="Proteomes" id="UP000318017"/>
    </source>
</evidence>
<feature type="transmembrane region" description="Helical" evidence="2">
    <location>
        <begin position="87"/>
        <end position="105"/>
    </location>
</feature>
<protein>
    <recommendedName>
        <fullName evidence="3">DUF6677 domain-containing protein</fullName>
    </recommendedName>
</protein>
<gene>
    <name evidence="4" type="ORF">Q31a_03420</name>
</gene>
<reference evidence="4 5" key="1">
    <citation type="submission" date="2019-02" db="EMBL/GenBank/DDBJ databases">
        <title>Deep-cultivation of Planctomycetes and their phenomic and genomic characterization uncovers novel biology.</title>
        <authorList>
            <person name="Wiegand S."/>
            <person name="Jogler M."/>
            <person name="Boedeker C."/>
            <person name="Pinto D."/>
            <person name="Vollmers J."/>
            <person name="Rivas-Marin E."/>
            <person name="Kohn T."/>
            <person name="Peeters S.H."/>
            <person name="Heuer A."/>
            <person name="Rast P."/>
            <person name="Oberbeckmann S."/>
            <person name="Bunk B."/>
            <person name="Jeske O."/>
            <person name="Meyerdierks A."/>
            <person name="Storesund J.E."/>
            <person name="Kallscheuer N."/>
            <person name="Luecker S."/>
            <person name="Lage O.M."/>
            <person name="Pohl T."/>
            <person name="Merkel B.J."/>
            <person name="Hornburger P."/>
            <person name="Mueller R.-W."/>
            <person name="Bruemmer F."/>
            <person name="Labrenz M."/>
            <person name="Spormann A.M."/>
            <person name="Op den Camp H."/>
            <person name="Overmann J."/>
            <person name="Amann R."/>
            <person name="Jetten M.S.M."/>
            <person name="Mascher T."/>
            <person name="Medema M.H."/>
            <person name="Devos D.P."/>
            <person name="Kaster A.-K."/>
            <person name="Ovreas L."/>
            <person name="Rohde M."/>
            <person name="Galperin M.Y."/>
            <person name="Jogler C."/>
        </authorList>
    </citation>
    <scope>NUCLEOTIDE SEQUENCE [LARGE SCALE GENOMIC DNA]</scope>
    <source>
        <strain evidence="4 5">Q31a</strain>
    </source>
</reference>
<feature type="transmembrane region" description="Helical" evidence="2">
    <location>
        <begin position="144"/>
        <end position="165"/>
    </location>
</feature>
<dbReference type="AlphaFoldDB" id="A0A518G0D6"/>
<keyword evidence="2" id="KW-1133">Transmembrane helix</keyword>
<dbReference type="OrthoDB" id="281398at2"/>
<feature type="compositionally biased region" description="Low complexity" evidence="1">
    <location>
        <begin position="182"/>
        <end position="194"/>
    </location>
</feature>
<keyword evidence="2" id="KW-0812">Transmembrane</keyword>
<dbReference type="Pfam" id="PF20382">
    <property type="entry name" value="DUF6677"/>
    <property type="match status" value="1"/>
</dbReference>
<accession>A0A518G0D6</accession>
<organism evidence="4 5">
    <name type="scientific">Aureliella helgolandensis</name>
    <dbReference type="NCBI Taxonomy" id="2527968"/>
    <lineage>
        <taxon>Bacteria</taxon>
        <taxon>Pseudomonadati</taxon>
        <taxon>Planctomycetota</taxon>
        <taxon>Planctomycetia</taxon>
        <taxon>Pirellulales</taxon>
        <taxon>Pirellulaceae</taxon>
        <taxon>Aureliella</taxon>
    </lineage>
</organism>
<feature type="domain" description="DUF6677" evidence="3">
    <location>
        <begin position="29"/>
        <end position="170"/>
    </location>
</feature>
<dbReference type="InterPro" id="IPR046499">
    <property type="entry name" value="DUF6677"/>
</dbReference>
<sequence length="201" mass="21452">MDKSQHKFAGSGHIVIADGEELDLRNRYLAAVLAWLIPGAGHAFQARYLKSAIFSTAILSCFVIGMVISNCRCVYACWDQTEKRWQYALQAAVGLPALPAAYQAWVGASAGQADGPGFMAAPRSTADLDRWNEKTASGFDMGTLYTMIAGLLNVLAIYDAYSGPLPPPVPKKRRRPPEGDAADASVSKADAAEANTIEATA</sequence>